<gene>
    <name evidence="1" type="ORF">R69888_04388</name>
</gene>
<evidence type="ECO:0000313" key="1">
    <source>
        <dbReference type="EMBL" id="CAE6782891.1"/>
    </source>
</evidence>
<dbReference type="Proteomes" id="UP000672526">
    <property type="component" value="Unassembled WGS sequence"/>
</dbReference>
<sequence>MRKGEFIDLSAVGDTLMEDLFVKYAAEVSAFKKAPRCRGSPFKCHALSHSQLQSQSLHALRPVQRPGKHAQETQVFHGAFGMVVNYPVRTRVT</sequence>
<accession>A0ABM8S1E6</accession>
<organism evidence="1 2">
    <name type="scientific">Paraburkholderia haematera</name>
    <dbReference type="NCBI Taxonomy" id="2793077"/>
    <lineage>
        <taxon>Bacteria</taxon>
        <taxon>Pseudomonadati</taxon>
        <taxon>Pseudomonadota</taxon>
        <taxon>Betaproteobacteria</taxon>
        <taxon>Burkholderiales</taxon>
        <taxon>Burkholderiaceae</taxon>
        <taxon>Paraburkholderia</taxon>
    </lineage>
</organism>
<proteinExistence type="predicted"/>
<name>A0ABM8S1E6_9BURK</name>
<keyword evidence="2" id="KW-1185">Reference proteome</keyword>
<comment type="caution">
    <text evidence="1">The sequence shown here is derived from an EMBL/GenBank/DDBJ whole genome shotgun (WGS) entry which is preliminary data.</text>
</comment>
<dbReference type="EMBL" id="CAJNBK010000013">
    <property type="protein sequence ID" value="CAE6782891.1"/>
    <property type="molecule type" value="Genomic_DNA"/>
</dbReference>
<evidence type="ECO:0000313" key="2">
    <source>
        <dbReference type="Proteomes" id="UP000672526"/>
    </source>
</evidence>
<protein>
    <submittedName>
        <fullName evidence="1">Uncharacterized protein</fullName>
    </submittedName>
</protein>
<reference evidence="1 2" key="1">
    <citation type="submission" date="2021-02" db="EMBL/GenBank/DDBJ databases">
        <authorList>
            <person name="Vanwijnsberghe S."/>
        </authorList>
    </citation>
    <scope>NUCLEOTIDE SEQUENCE [LARGE SCALE GENOMIC DNA]</scope>
    <source>
        <strain evidence="1 2">LMG 31837</strain>
    </source>
</reference>